<dbReference type="Proteomes" id="UP000035721">
    <property type="component" value="Unassembled WGS sequence"/>
</dbReference>
<dbReference type="STRING" id="1194083.BN12_780015"/>
<name>A0A077M356_9MICO</name>
<evidence type="ECO:0000256" key="1">
    <source>
        <dbReference type="SAM" id="MobiDB-lite"/>
    </source>
</evidence>
<sequence length="91" mass="9348">MGIRVGSSLGIDTRCGTEARVRIAPGPAERLRGTPTEHGEAEPSNDHAESCRGVGQGHGVSSEAAEQGVDSSNRSDLRSTKRHAAGHASCG</sequence>
<evidence type="ECO:0000313" key="2">
    <source>
        <dbReference type="EMBL" id="CCH80166.1"/>
    </source>
</evidence>
<feature type="region of interest" description="Disordered" evidence="1">
    <location>
        <begin position="1"/>
        <end position="91"/>
    </location>
</feature>
<evidence type="ECO:0000313" key="3">
    <source>
        <dbReference type="Proteomes" id="UP000035721"/>
    </source>
</evidence>
<accession>A0A077M356</accession>
<feature type="compositionally biased region" description="Basic and acidic residues" evidence="1">
    <location>
        <begin position="29"/>
        <end position="50"/>
    </location>
</feature>
<dbReference type="AlphaFoldDB" id="A0A077M356"/>
<organism evidence="2 3">
    <name type="scientific">Nostocoides japonicum T1-X7</name>
    <dbReference type="NCBI Taxonomy" id="1194083"/>
    <lineage>
        <taxon>Bacteria</taxon>
        <taxon>Bacillati</taxon>
        <taxon>Actinomycetota</taxon>
        <taxon>Actinomycetes</taxon>
        <taxon>Micrococcales</taxon>
        <taxon>Intrasporangiaceae</taxon>
        <taxon>Nostocoides</taxon>
    </lineage>
</organism>
<proteinExistence type="predicted"/>
<dbReference type="EMBL" id="CAJB01000412">
    <property type="protein sequence ID" value="CCH80166.1"/>
    <property type="molecule type" value="Genomic_DNA"/>
</dbReference>
<keyword evidence="3" id="KW-1185">Reference proteome</keyword>
<comment type="caution">
    <text evidence="2">The sequence shown here is derived from an EMBL/GenBank/DDBJ whole genome shotgun (WGS) entry which is preliminary data.</text>
</comment>
<gene>
    <name evidence="2" type="ORF">BN12_780015</name>
</gene>
<protein>
    <submittedName>
        <fullName evidence="2">Uncharacterized protein</fullName>
    </submittedName>
</protein>
<reference evidence="2 3" key="1">
    <citation type="journal article" date="2013" name="ISME J.">
        <title>A metabolic model for members of the genus Tetrasphaera involved in enhanced biological phosphorus removal.</title>
        <authorList>
            <person name="Kristiansen R."/>
            <person name="Nguyen H.T.T."/>
            <person name="Saunders A.M."/>
            <person name="Nielsen J.L."/>
            <person name="Wimmer R."/>
            <person name="Le V.Q."/>
            <person name="McIlroy S.J."/>
            <person name="Petrovski S."/>
            <person name="Seviour R.J."/>
            <person name="Calteau A."/>
            <person name="Nielsen K.L."/>
            <person name="Nielsen P.H."/>
        </authorList>
    </citation>
    <scope>NUCLEOTIDE SEQUENCE [LARGE SCALE GENOMIC DNA]</scope>
    <source>
        <strain evidence="2 3">T1-X7</strain>
    </source>
</reference>